<comment type="caution">
    <text evidence="4">The sequence shown here is derived from an EMBL/GenBank/DDBJ whole genome shotgun (WGS) entry which is preliminary data.</text>
</comment>
<feature type="domain" description="FimV N-terminal" evidence="3">
    <location>
        <begin position="155"/>
        <end position="259"/>
    </location>
</feature>
<dbReference type="OrthoDB" id="5298707at2"/>
<protein>
    <recommendedName>
        <fullName evidence="3">FimV N-terminal domain-containing protein</fullName>
    </recommendedName>
</protein>
<feature type="region of interest" description="Disordered" evidence="1">
    <location>
        <begin position="519"/>
        <end position="546"/>
    </location>
</feature>
<dbReference type="EMBL" id="PQWB01000030">
    <property type="protein sequence ID" value="POZ62408.1"/>
    <property type="molecule type" value="Genomic_DNA"/>
</dbReference>
<keyword evidence="5" id="KW-1185">Reference proteome</keyword>
<dbReference type="Pfam" id="PF25800">
    <property type="entry name" value="FimV_N"/>
    <property type="match status" value="2"/>
</dbReference>
<dbReference type="InterPro" id="IPR057840">
    <property type="entry name" value="FimV_N"/>
</dbReference>
<dbReference type="RefSeq" id="WP_103902300.1">
    <property type="nucleotide sequence ID" value="NZ_PQWB01000030.1"/>
</dbReference>
<feature type="compositionally biased region" description="Pro residues" evidence="1">
    <location>
        <begin position="527"/>
        <end position="544"/>
    </location>
</feature>
<reference evidence="5" key="1">
    <citation type="submission" date="2018-02" db="EMBL/GenBank/DDBJ databases">
        <authorList>
            <person name="O'Hara-Hanley K."/>
            <person name="Soby S."/>
        </authorList>
    </citation>
    <scope>NUCLEOTIDE SEQUENCE [LARGE SCALE GENOMIC DNA]</scope>
    <source>
        <strain evidence="5">MWU14-2602</strain>
    </source>
</reference>
<feature type="compositionally biased region" description="Low complexity" evidence="1">
    <location>
        <begin position="148"/>
        <end position="157"/>
    </location>
</feature>
<feature type="region of interest" description="Disordered" evidence="1">
    <location>
        <begin position="382"/>
        <end position="438"/>
    </location>
</feature>
<gene>
    <name evidence="4" type="ORF">C2I19_08620</name>
</gene>
<feature type="region of interest" description="Disordered" evidence="1">
    <location>
        <begin position="124"/>
        <end position="157"/>
    </location>
</feature>
<feature type="domain" description="FimV N-terminal" evidence="3">
    <location>
        <begin position="19"/>
        <end position="119"/>
    </location>
</feature>
<feature type="region of interest" description="Disordered" evidence="1">
    <location>
        <begin position="348"/>
        <end position="368"/>
    </location>
</feature>
<keyword evidence="2" id="KW-0812">Transmembrane</keyword>
<proteinExistence type="predicted"/>
<keyword evidence="2" id="KW-0472">Membrane</keyword>
<feature type="compositionally biased region" description="Low complexity" evidence="1">
    <location>
        <begin position="386"/>
        <end position="416"/>
    </location>
</feature>
<feature type="compositionally biased region" description="Low complexity" evidence="1">
    <location>
        <begin position="355"/>
        <end position="366"/>
    </location>
</feature>
<evidence type="ECO:0000259" key="3">
    <source>
        <dbReference type="Pfam" id="PF25800"/>
    </source>
</evidence>
<evidence type="ECO:0000313" key="4">
    <source>
        <dbReference type="EMBL" id="POZ62408.1"/>
    </source>
</evidence>
<feature type="compositionally biased region" description="Low complexity" evidence="1">
    <location>
        <begin position="462"/>
        <end position="495"/>
    </location>
</feature>
<keyword evidence="2" id="KW-1133">Transmembrane helix</keyword>
<feature type="region of interest" description="Disordered" evidence="1">
    <location>
        <begin position="453"/>
        <end position="505"/>
    </location>
</feature>
<sequence>MASLALLLAGMGTGAAAWAGLGAIRVLSADGEAFSAEIPVVNEDIRNFAQADLADRNNYPLLSPYSGSASALKFTLVRDAGGRLQKVQVSGPAAFSEPLLRFAVEIGWPDGRLVREFEVDYKRDGPRRKAPQPEGDDGKRHAATPDQGSRLDGSGLGDLRVSSRLGEPLMAELPLLGGAFDKAEQLQVSILADTAQSGQVKEQLRQVASISHQLDRSIDGRRMLLLASSLPITTPRLAFRVEVAAGNVKAQKSYVLTLEGAVAPSVAAAPVSQPAPAARADEVGKSYKVAQGDTLSGIAARMRGHERGEDVAARLLHDNPGAFIGGNANKLLAGVDLHYPANWKMREPAPRQDAAKPSASAPASDKGGMAKLLADGRQADLAGKQPAPAKPAASSAAKPAVAAQPPHPASSPAALAAERKMRDTLQQQDKALKETEQRTRALEEQIRVIQQGKVQAKPQAQSSAPVAAKVQPAAAPAPQAASAAQSGARAEPAPALAKPPHESKALASMSNAIAAANQHMPQAAPVTPKPKPAPAQPAAMPTPKPAAESVMDDAMAVLTDHDVAMALGGTTAAIGLIALLLMRRKRLRKEQEALAADEGGVPTKPALGPLASLMSSLKKEDGGIDLGTVDVMAEAEVYLAYGRGDQAVVILRDGLDKEPMRQDLRFKLLEVLAAKPDKDEFLQEAMAAKGMFNKDSTMWQRVSELGRATVPGHPLFDAAPAPAASSRPGVGVMEPIVAARAPDEAVEEAGAAYAAPAAPEEVDQEKMELAKLYMEMGDKETAETLIREAQHGR</sequence>
<evidence type="ECO:0000256" key="2">
    <source>
        <dbReference type="SAM" id="Phobius"/>
    </source>
</evidence>
<dbReference type="CDD" id="cd00118">
    <property type="entry name" value="LysM"/>
    <property type="match status" value="1"/>
</dbReference>
<dbReference type="AlphaFoldDB" id="A0A2S5DHE0"/>
<organism evidence="4 5">
    <name type="scientific">Chromobacterium alticapitis</name>
    <dbReference type="NCBI Taxonomy" id="2073169"/>
    <lineage>
        <taxon>Bacteria</taxon>
        <taxon>Pseudomonadati</taxon>
        <taxon>Pseudomonadota</taxon>
        <taxon>Betaproteobacteria</taxon>
        <taxon>Neisseriales</taxon>
        <taxon>Chromobacteriaceae</taxon>
        <taxon>Chromobacterium</taxon>
    </lineage>
</organism>
<evidence type="ECO:0000313" key="5">
    <source>
        <dbReference type="Proteomes" id="UP000237082"/>
    </source>
</evidence>
<dbReference type="Proteomes" id="UP000237082">
    <property type="component" value="Unassembled WGS sequence"/>
</dbReference>
<dbReference type="InterPro" id="IPR018392">
    <property type="entry name" value="LysM"/>
</dbReference>
<accession>A0A2S5DHE0</accession>
<feature type="transmembrane region" description="Helical" evidence="2">
    <location>
        <begin position="563"/>
        <end position="582"/>
    </location>
</feature>
<evidence type="ECO:0000256" key="1">
    <source>
        <dbReference type="SAM" id="MobiDB-lite"/>
    </source>
</evidence>
<name>A0A2S5DHE0_9NEIS</name>